<evidence type="ECO:0000313" key="2">
    <source>
        <dbReference type="Proteomes" id="UP000509458"/>
    </source>
</evidence>
<evidence type="ECO:0000313" key="1">
    <source>
        <dbReference type="EMBL" id="CAB9492925.1"/>
    </source>
</evidence>
<gene>
    <name evidence="1" type="ORF">ALFOR1_20385</name>
</gene>
<dbReference type="EMBL" id="LR812090">
    <property type="protein sequence ID" value="CAB9492925.1"/>
    <property type="molecule type" value="Genomic_DNA"/>
</dbReference>
<proteinExistence type="predicted"/>
<dbReference type="RefSeq" id="WP_179982554.1">
    <property type="nucleotide sequence ID" value="NZ_LR812090.1"/>
</dbReference>
<accession>A0A6T9Y0B5</accession>
<name>A0A6T9Y0B5_ALTMA</name>
<protein>
    <submittedName>
        <fullName evidence="1">Uncharacterized protein</fullName>
    </submittedName>
</protein>
<dbReference type="AlphaFoldDB" id="A0A6T9Y0B5"/>
<dbReference type="Proteomes" id="UP000509458">
    <property type="component" value="Chromosome"/>
</dbReference>
<reference evidence="1 2" key="1">
    <citation type="submission" date="2020-06" db="EMBL/GenBank/DDBJ databases">
        <authorList>
            <person name="Duchaud E."/>
        </authorList>
    </citation>
    <scope>NUCLEOTIDE SEQUENCE [LARGE SCALE GENOMIC DNA]</scope>
    <source>
        <strain evidence="1">Alteromonas fortis</strain>
    </source>
</reference>
<organism evidence="1 2">
    <name type="scientific">Alteromonas macleodii</name>
    <name type="common">Pseudoalteromonas macleodii</name>
    <dbReference type="NCBI Taxonomy" id="28108"/>
    <lineage>
        <taxon>Bacteria</taxon>
        <taxon>Pseudomonadati</taxon>
        <taxon>Pseudomonadota</taxon>
        <taxon>Gammaproteobacteria</taxon>
        <taxon>Alteromonadales</taxon>
        <taxon>Alteromonadaceae</taxon>
        <taxon>Alteromonas/Salinimonas group</taxon>
        <taxon>Alteromonas</taxon>
    </lineage>
</organism>
<sequence>MTSEKPSSRSQTGFFSESGELGGSHAQFTEICTALYERELLTLAHMNTNNASMLKRRMGGLPYHIRSVARFMVTQLQLSPPLKVDTHNGSWFSKQPGKCPGLTQDNEKCVQWFKKNTDYGLVVPVLVQSIEGLTIELDSIDMFRESRDKIHLNKHGWFDLGEGQLTKKCSALDTINTLPTDEISKSAFSSSQLSCTTLTLLKPTKAIMSSACCGHMWNYKSKTNPRSLSLREMRLSTRLDWKSFTSTRKK</sequence>